<evidence type="ECO:0000313" key="4">
    <source>
        <dbReference type="Proteomes" id="UP000053881"/>
    </source>
</evidence>
<proteinExistence type="predicted"/>
<evidence type="ECO:0000259" key="2">
    <source>
        <dbReference type="Pfam" id="PF22746"/>
    </source>
</evidence>
<feature type="compositionally biased region" description="Basic residues" evidence="1">
    <location>
        <begin position="59"/>
        <end position="90"/>
    </location>
</feature>
<dbReference type="Pfam" id="PF22746">
    <property type="entry name" value="SHOCT-like_DUF2089-C"/>
    <property type="match status" value="1"/>
</dbReference>
<accession>A0A0Q9XS82</accession>
<protein>
    <recommendedName>
        <fullName evidence="2">YvlB/LiaX N-terminal domain-containing protein</fullName>
    </recommendedName>
</protein>
<evidence type="ECO:0000313" key="3">
    <source>
        <dbReference type="EMBL" id="KRG11424.1"/>
    </source>
</evidence>
<feature type="domain" description="YvlB/LiaX N-terminal" evidence="2">
    <location>
        <begin position="3"/>
        <end position="32"/>
    </location>
</feature>
<organism evidence="3 4">
    <name type="scientific">Lederbergia galactosidilytica</name>
    <dbReference type="NCBI Taxonomy" id="217031"/>
    <lineage>
        <taxon>Bacteria</taxon>
        <taxon>Bacillati</taxon>
        <taxon>Bacillota</taxon>
        <taxon>Bacilli</taxon>
        <taxon>Bacillales</taxon>
        <taxon>Bacillaceae</taxon>
        <taxon>Lederbergia</taxon>
    </lineage>
</organism>
<reference evidence="3 4" key="1">
    <citation type="submission" date="2015-06" db="EMBL/GenBank/DDBJ databases">
        <title>Genome sequencing project of Bacillus galactosidilyticus PL133.</title>
        <authorList>
            <person name="Gaiero J."/>
            <person name="Nicol R."/>
            <person name="Habash M."/>
        </authorList>
    </citation>
    <scope>NUCLEOTIDE SEQUENCE [LARGE SCALE GENOMIC DNA]</scope>
    <source>
        <strain evidence="3 4">PL133</strain>
    </source>
</reference>
<dbReference type="InterPro" id="IPR053959">
    <property type="entry name" value="YvlB/LiaX_N"/>
</dbReference>
<gene>
    <name evidence="3" type="ORF">ACA29_18220</name>
</gene>
<comment type="caution">
    <text evidence="3">The sequence shown here is derived from an EMBL/GenBank/DDBJ whole genome shotgun (WGS) entry which is preliminary data.</text>
</comment>
<dbReference type="EMBL" id="LGPB01000126">
    <property type="protein sequence ID" value="KRG11424.1"/>
    <property type="molecule type" value="Genomic_DNA"/>
</dbReference>
<dbReference type="Proteomes" id="UP000053881">
    <property type="component" value="Unassembled WGS sequence"/>
</dbReference>
<dbReference type="AlphaFoldDB" id="A0A0Q9XS82"/>
<name>A0A0Q9XS82_9BACI</name>
<evidence type="ECO:0000256" key="1">
    <source>
        <dbReference type="SAM" id="MobiDB-lite"/>
    </source>
</evidence>
<sequence>MNEEKKRILELVQNGKLSAQEAIILLEALEEGAVKEDSSASEYERTERRTKYIFSNKPISKRNRLPTKRNKQMKRKKRKQWIRPKRSILS</sequence>
<feature type="region of interest" description="Disordered" evidence="1">
    <location>
        <begin position="57"/>
        <end position="90"/>
    </location>
</feature>